<keyword evidence="16" id="KW-1185">Reference proteome</keyword>
<evidence type="ECO:0000313" key="15">
    <source>
        <dbReference type="EMBL" id="KAG2308443.1"/>
    </source>
</evidence>
<dbReference type="InterPro" id="IPR057291">
    <property type="entry name" value="CHX17_2nd"/>
</dbReference>
<evidence type="ECO:0000256" key="6">
    <source>
        <dbReference type="ARBA" id="ARBA00022958"/>
    </source>
</evidence>
<feature type="transmembrane region" description="Helical" evidence="11">
    <location>
        <begin position="1021"/>
        <end position="1041"/>
    </location>
</feature>
<feature type="transmembrane region" description="Helical" evidence="11">
    <location>
        <begin position="73"/>
        <end position="91"/>
    </location>
</feature>
<feature type="domain" description="Cation/H(+) antiporter C-terminal" evidence="14">
    <location>
        <begin position="1449"/>
        <end position="1606"/>
    </location>
</feature>
<comment type="caution">
    <text evidence="15">The sequence shown here is derived from an EMBL/GenBank/DDBJ whole genome shotgun (WGS) entry which is preliminary data.</text>
</comment>
<dbReference type="PANTHER" id="PTHR32468">
    <property type="entry name" value="CATION/H + ANTIPORTER"/>
    <property type="match status" value="1"/>
</dbReference>
<dbReference type="GO" id="GO:0012505">
    <property type="term" value="C:endomembrane system"/>
    <property type="evidence" value="ECO:0007669"/>
    <property type="project" value="TreeGrafter"/>
</dbReference>
<evidence type="ECO:0000256" key="10">
    <source>
        <dbReference type="ARBA" id="ARBA00038341"/>
    </source>
</evidence>
<feature type="transmembrane region" description="Helical" evidence="11">
    <location>
        <begin position="890"/>
        <end position="909"/>
    </location>
</feature>
<dbReference type="InterPro" id="IPR006153">
    <property type="entry name" value="Cation/H_exchanger_TM"/>
</dbReference>
<evidence type="ECO:0000259" key="14">
    <source>
        <dbReference type="Pfam" id="PF23259"/>
    </source>
</evidence>
<evidence type="ECO:0008006" key="17">
    <source>
        <dbReference type="Google" id="ProtNLM"/>
    </source>
</evidence>
<comment type="subcellular location">
    <subcellularLocation>
        <location evidence="1">Membrane</location>
        <topology evidence="1">Multi-pass membrane protein</topology>
    </subcellularLocation>
</comment>
<feature type="transmembrane region" description="Helical" evidence="11">
    <location>
        <begin position="1090"/>
        <end position="1106"/>
    </location>
</feature>
<dbReference type="GO" id="GO:0006813">
    <property type="term" value="P:potassium ion transport"/>
    <property type="evidence" value="ECO:0007669"/>
    <property type="project" value="UniProtKB-KW"/>
</dbReference>
<dbReference type="InterPro" id="IPR050794">
    <property type="entry name" value="CPA2_transporter"/>
</dbReference>
<keyword evidence="6" id="KW-0630">Potassium</keyword>
<evidence type="ECO:0000256" key="5">
    <source>
        <dbReference type="ARBA" id="ARBA00022692"/>
    </source>
</evidence>
<evidence type="ECO:0000313" key="16">
    <source>
        <dbReference type="Proteomes" id="UP000886595"/>
    </source>
</evidence>
<dbReference type="InterPro" id="IPR038770">
    <property type="entry name" value="Na+/solute_symporter_sf"/>
</dbReference>
<feature type="transmembrane region" description="Helical" evidence="11">
    <location>
        <begin position="303"/>
        <end position="332"/>
    </location>
</feature>
<evidence type="ECO:0000256" key="8">
    <source>
        <dbReference type="ARBA" id="ARBA00023065"/>
    </source>
</evidence>
<gene>
    <name evidence="15" type="ORF">Bca52824_028191</name>
</gene>
<keyword evidence="7 11" id="KW-1133">Transmembrane helix</keyword>
<feature type="transmembrane region" description="Helical" evidence="11">
    <location>
        <begin position="97"/>
        <end position="115"/>
    </location>
</feature>
<keyword evidence="3" id="KW-0050">Antiport</keyword>
<evidence type="ECO:0000259" key="12">
    <source>
        <dbReference type="Pfam" id="PF00999"/>
    </source>
</evidence>
<feature type="transmembrane region" description="Helical" evidence="11">
    <location>
        <begin position="389"/>
        <end position="409"/>
    </location>
</feature>
<feature type="transmembrane region" description="Helical" evidence="11">
    <location>
        <begin position="1235"/>
        <end position="1257"/>
    </location>
</feature>
<dbReference type="EMBL" id="JAAMPC010000006">
    <property type="protein sequence ID" value="KAG2308443.1"/>
    <property type="molecule type" value="Genomic_DNA"/>
</dbReference>
<feature type="transmembrane region" description="Helical" evidence="11">
    <location>
        <begin position="421"/>
        <end position="440"/>
    </location>
</feature>
<dbReference type="GO" id="GO:0016020">
    <property type="term" value="C:membrane"/>
    <property type="evidence" value="ECO:0007669"/>
    <property type="project" value="UniProtKB-SubCell"/>
</dbReference>
<evidence type="ECO:0000256" key="3">
    <source>
        <dbReference type="ARBA" id="ARBA00022449"/>
    </source>
</evidence>
<keyword evidence="8" id="KW-0406">Ion transport</keyword>
<sequence>MGSDVNDPESAMSPEMLREMEWLNELAWYGEAKRYDGYMCEMFPPKLYSNGIWEKVILNVTGLQIWQYRLPNIELVILLVFVLWQVFAILFKKLGLAIPKFASMMLAGLILNVLLAVSGDKSIVQEIFFHENRVDIPGCLGSFGFMLFWFLNGVKMDVKRIFKAETHARLTGFAAATLPITVGLVIYKFKSVKSKHFGTNEYNTLLLMESLTSFSEIARLLIDLGMKNSSVGQVALSAAVISNMVGLLLFLVMVPLSTPSLGTGVTLVVEIVFFIVIVFAVVRPILFKAIKRKREGMPIDDKYIYLILVLVCFSCIYWSGMGQFPALGAFFLGVAIPSGPPIGSALVERLESFNFGIILPLFMTGCVLRIDLRVWRDILTFNISSDKKLAVVSLILLIFLLKLSVSMVVPYLFKMPLKESIVLSLIISHKGIVEISFYAFSFGFDYMSRDTFSTLVLSILLNSLFLPVAIRFLYDPSKQFMCYQKRSLVSTKINGAIKTLVCIHRPDHISSMINLLEASYQSEESPLTCYVLHLVELQGQDVPTLISHKVQKLGVGMETESSENVILSFEHFNRYVCSSISIDTFTCKAESTHMQDDICWLALDKAVTLIILPFHRTWSLDRTSIVSDSEKIRFVNHNVLKQAPCSVGILVERQLANKKQDSQQNLKVCVIFVGGKDDMEALAFAKRMARQENVTLTVLCLVAAGKSKGWDQMLDTGELRELILSNDPGNTEEESSTIYLEEKILDGPGTSMLLRSIASDYDLFIVGRTCGENHAATRGIESWCEFEELGVIGVFPGIGGDPLTDNVDWVYDMAWYGEAVRGDGFICEEHPAKLSSDGVWEKMIYNEHGLRVWQYRLPNLELVILLVFILWQFFNILFRKMGLKIPKFTSMMLAGLLLNVLLIISGNKSMLKELLFPKNRIDIPGCLGSFGFMIFWFLKGVKMDVKRILKAEAKARVTGVATVILPILVGLVIYMSKSAGERTLLAKPYDTLLLMESLTSFSGIARLLRDVNMNHSSIGRLALSAALVSDMVGLFLMLAIVPFTSQVVVAAVALLMEIAFYLVICFAVVRPIMFKIIKRKREGRPIDDKYIYGIIIMVCLACMYWHDIDQFPALGAFLIGLAIPNGPPIGSELVERLENFNFGLILPLFITSSMLRTDLSAWKDCLSDDRKSALASLIVLIFLLKFTVAVIIPYLYKMPLRDSVIFSLIMCHKGVIELSFYLFMYSSRFVSRDTFSILVLSIVLNSLIIPIAIGFLYDPTKQFLCYQKRNLETMKNTGELKTLVCIHRPDHISSMINLLEASYQSEESPLTCYVLHLVELQGQDVPTLISHKVQKLGVGTGKKYSENVILSFEHFHRYVCSSISIDTFTCIANVNHMQDDICWLALDKAVTLIILPFHRTWSLDRTSIVSDSEMIRFLNFNVLKQAPCSVGILVERHLLTKKQEFQENLKVCVIFVGGKDDREALAFAKRMARQENVTLTVLRLVATGKNKETTGWDQMLDTVELRELMRSNEPETRNNEPGTVKEEVSTIYLEKEITDGADTSMLLRSMAFDYDLFIVGRTCGENHEATRGIENWCEFEELGVIGDFLASPDFPSKTSVLVVQQQRTVANY</sequence>
<dbReference type="GO" id="GO:1902600">
    <property type="term" value="P:proton transmembrane transport"/>
    <property type="evidence" value="ECO:0007669"/>
    <property type="project" value="InterPro"/>
</dbReference>
<dbReference type="GO" id="GO:0015297">
    <property type="term" value="F:antiporter activity"/>
    <property type="evidence" value="ECO:0007669"/>
    <property type="project" value="UniProtKB-KW"/>
</dbReference>
<feature type="transmembrane region" description="Helical" evidence="11">
    <location>
        <begin position="959"/>
        <end position="976"/>
    </location>
</feature>
<evidence type="ECO:0000259" key="13">
    <source>
        <dbReference type="Pfam" id="PF23256"/>
    </source>
</evidence>
<feature type="transmembrane region" description="Helical" evidence="11">
    <location>
        <begin position="166"/>
        <end position="187"/>
    </location>
</feature>
<feature type="domain" description="Cation/H+ exchanger transmembrane" evidence="12">
    <location>
        <begin position="871"/>
        <end position="1256"/>
    </location>
</feature>
<dbReference type="InterPro" id="IPR057290">
    <property type="entry name" value="CHX17_C"/>
</dbReference>
<feature type="transmembrane region" description="Helical" evidence="11">
    <location>
        <begin position="921"/>
        <end position="938"/>
    </location>
</feature>
<keyword evidence="5 11" id="KW-0812">Transmembrane</keyword>
<accession>A0A8X7VBW3</accession>
<proteinExistence type="inferred from homology"/>
<dbReference type="PANTHER" id="PTHR32468:SF93">
    <property type="entry name" value="CATION_H(+) ANTIPORTER 5-RELATED"/>
    <property type="match status" value="1"/>
</dbReference>
<feature type="transmembrane region" description="Helical" evidence="11">
    <location>
        <begin position="1204"/>
        <end position="1223"/>
    </location>
</feature>
<dbReference type="Pfam" id="PF23259">
    <property type="entry name" value="CHX17_C"/>
    <property type="match status" value="1"/>
</dbReference>
<feature type="transmembrane region" description="Helical" evidence="11">
    <location>
        <begin position="234"/>
        <end position="254"/>
    </location>
</feature>
<keyword evidence="4" id="KW-0633">Potassium transport</keyword>
<protein>
    <recommendedName>
        <fullName evidence="17">Cation/H+ exchanger domain-containing protein</fullName>
    </recommendedName>
</protein>
<dbReference type="Pfam" id="PF23256">
    <property type="entry name" value="CHX17_2nd"/>
    <property type="match status" value="2"/>
</dbReference>
<dbReference type="GO" id="GO:0006885">
    <property type="term" value="P:regulation of pH"/>
    <property type="evidence" value="ECO:0007669"/>
    <property type="project" value="TreeGrafter"/>
</dbReference>
<evidence type="ECO:0000256" key="1">
    <source>
        <dbReference type="ARBA" id="ARBA00004141"/>
    </source>
</evidence>
<dbReference type="Gene3D" id="1.20.1530.20">
    <property type="match status" value="2"/>
</dbReference>
<dbReference type="Proteomes" id="UP000886595">
    <property type="component" value="Unassembled WGS sequence"/>
</dbReference>
<feature type="domain" description="Cation/H(+) antiporter central" evidence="13">
    <location>
        <begin position="527"/>
        <end position="665"/>
    </location>
</feature>
<feature type="transmembrane region" description="Helical" evidence="11">
    <location>
        <begin position="860"/>
        <end position="878"/>
    </location>
</feature>
<feature type="transmembrane region" description="Helical" evidence="11">
    <location>
        <begin position="260"/>
        <end position="282"/>
    </location>
</feature>
<dbReference type="OrthoDB" id="1868135at2759"/>
<reference evidence="15 16" key="1">
    <citation type="submission" date="2020-02" db="EMBL/GenBank/DDBJ databases">
        <authorList>
            <person name="Ma Q."/>
            <person name="Huang Y."/>
            <person name="Song X."/>
            <person name="Pei D."/>
        </authorList>
    </citation>
    <scope>NUCLEOTIDE SEQUENCE [LARGE SCALE GENOMIC DNA]</scope>
    <source>
        <strain evidence="15">Sxm20200214</strain>
        <tissue evidence="15">Leaf</tissue>
    </source>
</reference>
<feature type="transmembrane region" description="Helical" evidence="11">
    <location>
        <begin position="1173"/>
        <end position="1192"/>
    </location>
</feature>
<name>A0A8X7VBW3_BRACI</name>
<feature type="transmembrane region" description="Helical" evidence="11">
    <location>
        <begin position="991"/>
        <end position="1009"/>
    </location>
</feature>
<feature type="transmembrane region" description="Helical" evidence="11">
    <location>
        <begin position="352"/>
        <end position="368"/>
    </location>
</feature>
<evidence type="ECO:0000256" key="9">
    <source>
        <dbReference type="ARBA" id="ARBA00023136"/>
    </source>
</evidence>
<keyword evidence="9 11" id="KW-0472">Membrane</keyword>
<organism evidence="15 16">
    <name type="scientific">Brassica carinata</name>
    <name type="common">Ethiopian mustard</name>
    <name type="synonym">Abyssinian cabbage</name>
    <dbReference type="NCBI Taxonomy" id="52824"/>
    <lineage>
        <taxon>Eukaryota</taxon>
        <taxon>Viridiplantae</taxon>
        <taxon>Streptophyta</taxon>
        <taxon>Embryophyta</taxon>
        <taxon>Tracheophyta</taxon>
        <taxon>Spermatophyta</taxon>
        <taxon>Magnoliopsida</taxon>
        <taxon>eudicotyledons</taxon>
        <taxon>Gunneridae</taxon>
        <taxon>Pentapetalae</taxon>
        <taxon>rosids</taxon>
        <taxon>malvids</taxon>
        <taxon>Brassicales</taxon>
        <taxon>Brassicaceae</taxon>
        <taxon>Brassiceae</taxon>
        <taxon>Brassica</taxon>
    </lineage>
</organism>
<evidence type="ECO:0000256" key="4">
    <source>
        <dbReference type="ARBA" id="ARBA00022538"/>
    </source>
</evidence>
<evidence type="ECO:0000256" key="7">
    <source>
        <dbReference type="ARBA" id="ARBA00022989"/>
    </source>
</evidence>
<feature type="transmembrane region" description="Helical" evidence="11">
    <location>
        <begin position="452"/>
        <end position="474"/>
    </location>
</feature>
<comment type="similarity">
    <text evidence="10">Belongs to the monovalent cation:proton antiporter 2 (CPA2) transporter (TC 2.A.37) family. CHX (TC 2.A.37.4) subfamily.</text>
</comment>
<feature type="transmembrane region" description="Helical" evidence="11">
    <location>
        <begin position="1047"/>
        <end position="1069"/>
    </location>
</feature>
<dbReference type="FunFam" id="1.20.1530.20:FF:000003">
    <property type="entry name" value="Cation/H(+) antiporter 15"/>
    <property type="match status" value="2"/>
</dbReference>
<feature type="transmembrane region" description="Helical" evidence="11">
    <location>
        <begin position="136"/>
        <end position="154"/>
    </location>
</feature>
<feature type="domain" description="Cation/H+ exchanger transmembrane" evidence="12">
    <location>
        <begin position="86"/>
        <end position="472"/>
    </location>
</feature>
<evidence type="ECO:0000256" key="11">
    <source>
        <dbReference type="SAM" id="Phobius"/>
    </source>
</evidence>
<dbReference type="Pfam" id="PF00999">
    <property type="entry name" value="Na_H_Exchanger"/>
    <property type="match status" value="2"/>
</dbReference>
<evidence type="ECO:0000256" key="2">
    <source>
        <dbReference type="ARBA" id="ARBA00022448"/>
    </source>
</evidence>
<keyword evidence="2" id="KW-0813">Transport</keyword>
<feature type="domain" description="Cation/H(+) antiporter central" evidence="13">
    <location>
        <begin position="1310"/>
        <end position="1440"/>
    </location>
</feature>